<dbReference type="InterPro" id="IPR036236">
    <property type="entry name" value="Znf_C2H2_sf"/>
</dbReference>
<evidence type="ECO:0000256" key="3">
    <source>
        <dbReference type="ARBA" id="ARBA00022737"/>
    </source>
</evidence>
<evidence type="ECO:0000256" key="1">
    <source>
        <dbReference type="ARBA" id="ARBA00004123"/>
    </source>
</evidence>
<evidence type="ECO:0000256" key="7">
    <source>
        <dbReference type="PROSITE-ProRule" id="PRU00042"/>
    </source>
</evidence>
<dbReference type="PANTHER" id="PTHR23226">
    <property type="entry name" value="ZINC FINGER AND SCAN DOMAIN-CONTAINING"/>
    <property type="match status" value="1"/>
</dbReference>
<evidence type="ECO:0000256" key="5">
    <source>
        <dbReference type="ARBA" id="ARBA00022833"/>
    </source>
</evidence>
<keyword evidence="5" id="KW-0862">Zinc</keyword>
<dbReference type="SMART" id="SM00355">
    <property type="entry name" value="ZnF_C2H2"/>
    <property type="match status" value="2"/>
</dbReference>
<dbReference type="PROSITE" id="PS50157">
    <property type="entry name" value="ZINC_FINGER_C2H2_2"/>
    <property type="match status" value="2"/>
</dbReference>
<organism evidence="10 11">
    <name type="scientific">Chelonoidis abingdonii</name>
    <name type="common">Abingdon island giant tortoise</name>
    <name type="synonym">Testudo abingdonii</name>
    <dbReference type="NCBI Taxonomy" id="106734"/>
    <lineage>
        <taxon>Eukaryota</taxon>
        <taxon>Metazoa</taxon>
        <taxon>Chordata</taxon>
        <taxon>Craniata</taxon>
        <taxon>Vertebrata</taxon>
        <taxon>Euteleostomi</taxon>
        <taxon>Archelosauria</taxon>
        <taxon>Testudinata</taxon>
        <taxon>Testudines</taxon>
        <taxon>Cryptodira</taxon>
        <taxon>Durocryptodira</taxon>
        <taxon>Testudinoidea</taxon>
        <taxon>Testudinidae</taxon>
        <taxon>Chelonoidis</taxon>
    </lineage>
</organism>
<keyword evidence="3" id="KW-0677">Repeat</keyword>
<dbReference type="PANTHER" id="PTHR23226:SF416">
    <property type="entry name" value="FI01424P"/>
    <property type="match status" value="1"/>
</dbReference>
<dbReference type="GO" id="GO:0005634">
    <property type="term" value="C:nucleus"/>
    <property type="evidence" value="ECO:0007669"/>
    <property type="project" value="UniProtKB-SubCell"/>
</dbReference>
<evidence type="ECO:0000313" key="11">
    <source>
        <dbReference type="Proteomes" id="UP000694404"/>
    </source>
</evidence>
<feature type="domain" description="C2H2-type" evidence="9">
    <location>
        <begin position="7"/>
        <end position="34"/>
    </location>
</feature>
<name>A0A8C0GK60_CHEAB</name>
<keyword evidence="6" id="KW-0539">Nucleus</keyword>
<dbReference type="GO" id="GO:0000978">
    <property type="term" value="F:RNA polymerase II cis-regulatory region sequence-specific DNA binding"/>
    <property type="evidence" value="ECO:0007669"/>
    <property type="project" value="TreeGrafter"/>
</dbReference>
<reference evidence="10" key="2">
    <citation type="submission" date="2025-09" db="UniProtKB">
        <authorList>
            <consortium name="Ensembl"/>
        </authorList>
    </citation>
    <scope>IDENTIFICATION</scope>
</reference>
<keyword evidence="11" id="KW-1185">Reference proteome</keyword>
<keyword evidence="2" id="KW-0479">Metal-binding</keyword>
<evidence type="ECO:0000256" key="8">
    <source>
        <dbReference type="SAM" id="MobiDB-lite"/>
    </source>
</evidence>
<dbReference type="GeneTree" id="ENSGT01150000286971"/>
<evidence type="ECO:0000259" key="9">
    <source>
        <dbReference type="PROSITE" id="PS50157"/>
    </source>
</evidence>
<dbReference type="InterPro" id="IPR013087">
    <property type="entry name" value="Znf_C2H2_type"/>
</dbReference>
<evidence type="ECO:0000256" key="6">
    <source>
        <dbReference type="ARBA" id="ARBA00023242"/>
    </source>
</evidence>
<dbReference type="GO" id="GO:0000981">
    <property type="term" value="F:DNA-binding transcription factor activity, RNA polymerase II-specific"/>
    <property type="evidence" value="ECO:0007669"/>
    <property type="project" value="TreeGrafter"/>
</dbReference>
<feature type="region of interest" description="Disordered" evidence="8">
    <location>
        <begin position="43"/>
        <end position="76"/>
    </location>
</feature>
<comment type="subcellular location">
    <subcellularLocation>
        <location evidence="1">Nucleus</location>
    </subcellularLocation>
</comment>
<dbReference type="Proteomes" id="UP000694404">
    <property type="component" value="Unplaced"/>
</dbReference>
<dbReference type="AlphaFoldDB" id="A0A8C0GK60"/>
<dbReference type="SUPFAM" id="SSF57667">
    <property type="entry name" value="beta-beta-alpha zinc fingers"/>
    <property type="match status" value="1"/>
</dbReference>
<keyword evidence="4 7" id="KW-0863">Zinc-finger</keyword>
<sequence>MEEGRLFTCPECGKGFGQSAHLIRHQTVHTGERPYKCPECGKGFSQSSDLTTHRRIHTGEDQSSNLSRPPSLSFPRVSPRSVLCALCQWYPGALVGISLLPGGAGQCCRPLPSCI</sequence>
<evidence type="ECO:0000256" key="2">
    <source>
        <dbReference type="ARBA" id="ARBA00022723"/>
    </source>
</evidence>
<evidence type="ECO:0000256" key="4">
    <source>
        <dbReference type="ARBA" id="ARBA00022771"/>
    </source>
</evidence>
<dbReference type="PROSITE" id="PS00028">
    <property type="entry name" value="ZINC_FINGER_C2H2_1"/>
    <property type="match status" value="2"/>
</dbReference>
<feature type="compositionally biased region" description="Polar residues" evidence="8">
    <location>
        <begin position="61"/>
        <end position="70"/>
    </location>
</feature>
<dbReference type="Pfam" id="PF00096">
    <property type="entry name" value="zf-C2H2"/>
    <property type="match status" value="2"/>
</dbReference>
<dbReference type="Ensembl" id="ENSCABT00000011456.1">
    <property type="protein sequence ID" value="ENSCABP00000010463.1"/>
    <property type="gene ID" value="ENSCABG00000007844.1"/>
</dbReference>
<proteinExistence type="predicted"/>
<dbReference type="PRINTS" id="PR00048">
    <property type="entry name" value="ZINCFINGER"/>
</dbReference>
<accession>A0A8C0GK60</accession>
<dbReference type="Gene3D" id="3.30.160.60">
    <property type="entry name" value="Classic Zinc Finger"/>
    <property type="match status" value="2"/>
</dbReference>
<feature type="domain" description="C2H2-type" evidence="9">
    <location>
        <begin position="35"/>
        <end position="62"/>
    </location>
</feature>
<protein>
    <recommendedName>
        <fullName evidence="9">C2H2-type domain-containing protein</fullName>
    </recommendedName>
</protein>
<evidence type="ECO:0000313" key="10">
    <source>
        <dbReference type="Ensembl" id="ENSCABP00000010463.1"/>
    </source>
</evidence>
<dbReference type="GO" id="GO:0008270">
    <property type="term" value="F:zinc ion binding"/>
    <property type="evidence" value="ECO:0007669"/>
    <property type="project" value="UniProtKB-KW"/>
</dbReference>
<reference evidence="10" key="1">
    <citation type="submission" date="2025-08" db="UniProtKB">
        <authorList>
            <consortium name="Ensembl"/>
        </authorList>
    </citation>
    <scope>IDENTIFICATION</scope>
</reference>